<proteinExistence type="predicted"/>
<evidence type="ECO:0000313" key="1">
    <source>
        <dbReference type="EMBL" id="MCX3265685.1"/>
    </source>
</evidence>
<gene>
    <name evidence="1" type="ORF">OQZ29_13070</name>
</gene>
<comment type="caution">
    <text evidence="1">The sequence shown here is derived from an EMBL/GenBank/DDBJ whole genome shotgun (WGS) entry which is preliminary data.</text>
</comment>
<dbReference type="RefSeq" id="WP_010599634.1">
    <property type="nucleotide sequence ID" value="NZ_JAPJUH010000004.1"/>
</dbReference>
<sequence>MALAYINLSAKQYFNFMCKTDFERRIFHDTYKEFQKKSKPYNPGQSLHTFSEMCQANNKAVHLHQQVYYAVMDTIQALDNKMPVLNDMAGKAILFDWAELNIYQSDLLNKAAHVVTLTYSSPKLVLHEMVNDLLILSYDIKGQFNETFMLKITDDLIINDQQKRQLLYS</sequence>
<dbReference type="EMBL" id="JAPJUH010000004">
    <property type="protein sequence ID" value="MCX3265685.1"/>
    <property type="molecule type" value="Genomic_DNA"/>
</dbReference>
<keyword evidence="2" id="KW-1185">Reference proteome</keyword>
<dbReference type="AlphaFoldDB" id="A0A9X3DEH1"/>
<accession>A0A9X3DEH1</accession>
<organism evidence="1 2">
    <name type="scientific">Pedobacter agri</name>
    <dbReference type="NCBI Taxonomy" id="454586"/>
    <lineage>
        <taxon>Bacteria</taxon>
        <taxon>Pseudomonadati</taxon>
        <taxon>Bacteroidota</taxon>
        <taxon>Sphingobacteriia</taxon>
        <taxon>Sphingobacteriales</taxon>
        <taxon>Sphingobacteriaceae</taxon>
        <taxon>Pedobacter</taxon>
    </lineage>
</organism>
<protein>
    <submittedName>
        <fullName evidence="1">Uncharacterized protein</fullName>
    </submittedName>
</protein>
<reference evidence="1" key="1">
    <citation type="submission" date="2022-11" db="EMBL/GenBank/DDBJ databases">
        <authorList>
            <person name="Graham C."/>
            <person name="Newman J.D."/>
        </authorList>
    </citation>
    <scope>NUCLEOTIDE SEQUENCE</scope>
    <source>
        <strain evidence="1">DSM 19486</strain>
    </source>
</reference>
<name>A0A9X3DEH1_9SPHI</name>
<dbReference type="Proteomes" id="UP001142592">
    <property type="component" value="Unassembled WGS sequence"/>
</dbReference>
<evidence type="ECO:0000313" key="2">
    <source>
        <dbReference type="Proteomes" id="UP001142592"/>
    </source>
</evidence>